<feature type="transmembrane region" description="Helical" evidence="1">
    <location>
        <begin position="61"/>
        <end position="85"/>
    </location>
</feature>
<keyword evidence="3" id="KW-1185">Reference proteome</keyword>
<feature type="transmembrane region" description="Helical" evidence="1">
    <location>
        <begin position="21"/>
        <end position="41"/>
    </location>
</feature>
<gene>
    <name evidence="2" type="ORF">ISG29_00590</name>
</gene>
<dbReference type="EMBL" id="JADIVZ010000001">
    <property type="protein sequence ID" value="MBF4160169.1"/>
    <property type="molecule type" value="Genomic_DNA"/>
</dbReference>
<name>A0A930UXG1_9ACTN</name>
<reference evidence="2" key="1">
    <citation type="submission" date="2020-11" db="EMBL/GenBank/DDBJ databases">
        <title>Nocardioides sp. CBS4Y-1, whole genome shotgun sequence.</title>
        <authorList>
            <person name="Tuo L."/>
        </authorList>
    </citation>
    <scope>NUCLEOTIDE SEQUENCE</scope>
    <source>
        <strain evidence="2">CBS4Y-1</strain>
    </source>
</reference>
<evidence type="ECO:0000256" key="1">
    <source>
        <dbReference type="SAM" id="Phobius"/>
    </source>
</evidence>
<keyword evidence="1" id="KW-0472">Membrane</keyword>
<dbReference type="Proteomes" id="UP000656804">
    <property type="component" value="Unassembled WGS sequence"/>
</dbReference>
<evidence type="ECO:0000313" key="2">
    <source>
        <dbReference type="EMBL" id="MBF4160169.1"/>
    </source>
</evidence>
<keyword evidence="1" id="KW-1133">Transmembrane helix</keyword>
<evidence type="ECO:0000313" key="3">
    <source>
        <dbReference type="Proteomes" id="UP000656804"/>
    </source>
</evidence>
<feature type="transmembrane region" description="Helical" evidence="1">
    <location>
        <begin position="92"/>
        <end position="112"/>
    </location>
</feature>
<accession>A0A930UXG1</accession>
<proteinExistence type="predicted"/>
<keyword evidence="1" id="KW-0812">Transmembrane</keyword>
<dbReference type="AlphaFoldDB" id="A0A930UXG1"/>
<dbReference type="RefSeq" id="WP_194501435.1">
    <property type="nucleotide sequence ID" value="NZ_JADIVZ010000001.1"/>
</dbReference>
<comment type="caution">
    <text evidence="2">The sequence shown here is derived from an EMBL/GenBank/DDBJ whole genome shotgun (WGS) entry which is preliminary data.</text>
</comment>
<protein>
    <submittedName>
        <fullName evidence="2">Uncharacterized protein</fullName>
    </submittedName>
</protein>
<sequence>MNTTPSASVSSSRSSRVWQTLLAVPQVIAVLVAIPAVPLGAYLCWDDAQTHSDEWDGFGLFLGLALGGSTGLLALLAVVTLWLLARGRSRGAAAVVACEGSAIVALVLWAAAGVGRDVLLVGVVAATLLLGPAAALLAEPRRPLAS</sequence>
<organism evidence="2 3">
    <name type="scientific">Nocardioides acrostichi</name>
    <dbReference type="NCBI Taxonomy" id="2784339"/>
    <lineage>
        <taxon>Bacteria</taxon>
        <taxon>Bacillati</taxon>
        <taxon>Actinomycetota</taxon>
        <taxon>Actinomycetes</taxon>
        <taxon>Propionibacteriales</taxon>
        <taxon>Nocardioidaceae</taxon>
        <taxon>Nocardioides</taxon>
    </lineage>
</organism>
<feature type="transmembrane region" description="Helical" evidence="1">
    <location>
        <begin position="118"/>
        <end position="138"/>
    </location>
</feature>